<evidence type="ECO:0000313" key="2">
    <source>
        <dbReference type="Proteomes" id="UP000019760"/>
    </source>
</evidence>
<reference evidence="2" key="1">
    <citation type="journal article" date="2014" name="FEMS Microbiol. Lett.">
        <title>Draft Genomic DNA Sequence of the Facultatively Methylotrophic Bacterium Acidomonas methanolica type strain MB58.</title>
        <authorList>
            <person name="Higashiura N."/>
            <person name="Hadano H."/>
            <person name="Hirakawa H."/>
            <person name="Matsutani M."/>
            <person name="Takabe S."/>
            <person name="Matsushita K."/>
            <person name="Azuma Y."/>
        </authorList>
    </citation>
    <scope>NUCLEOTIDE SEQUENCE [LARGE SCALE GENOMIC DNA]</scope>
    <source>
        <strain evidence="2">MB58</strain>
    </source>
</reference>
<dbReference type="Proteomes" id="UP000019760">
    <property type="component" value="Unassembled WGS sequence"/>
</dbReference>
<keyword evidence="2" id="KW-1185">Reference proteome</keyword>
<evidence type="ECO:0008006" key="3">
    <source>
        <dbReference type="Google" id="ProtNLM"/>
    </source>
</evidence>
<organism evidence="1 2">
    <name type="scientific">Acidomonas methanolica NBRC 104435</name>
    <dbReference type="NCBI Taxonomy" id="1231351"/>
    <lineage>
        <taxon>Bacteria</taxon>
        <taxon>Pseudomonadati</taxon>
        <taxon>Pseudomonadota</taxon>
        <taxon>Alphaproteobacteria</taxon>
        <taxon>Acetobacterales</taxon>
        <taxon>Acetobacteraceae</taxon>
        <taxon>Acidomonas</taxon>
    </lineage>
</organism>
<comment type="caution">
    <text evidence="1">The sequence shown here is derived from an EMBL/GenBank/DDBJ whole genome shotgun (WGS) entry which is preliminary data.</text>
</comment>
<proteinExistence type="predicted"/>
<dbReference type="RefSeq" id="WP_042059974.1">
    <property type="nucleotide sequence ID" value="NZ_BAND01000076.1"/>
</dbReference>
<gene>
    <name evidence="1" type="ORF">Amme_076_014</name>
</gene>
<reference evidence="1 2" key="2">
    <citation type="journal article" date="2014" name="FEMS Microbiol. Lett.">
        <title>Draft genomic DNA sequence of the facultatively methylotrophic bacterium Acidomonas methanolica type strain MB58.</title>
        <authorList>
            <person name="Higashiura N."/>
            <person name="Hadano H."/>
            <person name="Hirakawa H."/>
            <person name="Matsutani M."/>
            <person name="Takabe S."/>
            <person name="Matsushita K."/>
            <person name="Azuma Y."/>
        </authorList>
    </citation>
    <scope>NUCLEOTIDE SEQUENCE [LARGE SCALE GENOMIC DNA]</scope>
    <source>
        <strain evidence="1 2">MB58</strain>
    </source>
</reference>
<dbReference type="EMBL" id="BAND01000076">
    <property type="protein sequence ID" value="GAJ29721.1"/>
    <property type="molecule type" value="Genomic_DNA"/>
</dbReference>
<name>A0A023D7H8_ACIMT</name>
<accession>A0A023D7H8</accession>
<sequence>MITEIEPFYAARREMIARWVEALRSGRISREEAQDENAATGNAMASMADLMLGRNDIEAR</sequence>
<protein>
    <recommendedName>
        <fullName evidence="3">RsbT co-antagonist protein RsbRD N-terminal domain-containing protein</fullName>
    </recommendedName>
</protein>
<evidence type="ECO:0000313" key="1">
    <source>
        <dbReference type="EMBL" id="GAJ29721.1"/>
    </source>
</evidence>
<dbReference type="AlphaFoldDB" id="A0A023D7H8"/>